<dbReference type="STRING" id="387005.A0A183HT73"/>
<gene>
    <name evidence="9" type="ORF">OFLC_LOCUS10684</name>
</gene>
<dbReference type="GO" id="GO:0005634">
    <property type="term" value="C:nucleus"/>
    <property type="evidence" value="ECO:0007669"/>
    <property type="project" value="UniProtKB-SubCell"/>
</dbReference>
<keyword evidence="7" id="KW-0539">Nucleus</keyword>
<organism evidence="11">
    <name type="scientific">Onchocerca flexuosa</name>
    <dbReference type="NCBI Taxonomy" id="387005"/>
    <lineage>
        <taxon>Eukaryota</taxon>
        <taxon>Metazoa</taxon>
        <taxon>Ecdysozoa</taxon>
        <taxon>Nematoda</taxon>
        <taxon>Chromadorea</taxon>
        <taxon>Rhabditida</taxon>
        <taxon>Spirurina</taxon>
        <taxon>Spiruromorpha</taxon>
        <taxon>Filarioidea</taxon>
        <taxon>Onchocercidae</taxon>
        <taxon>Onchocerca</taxon>
    </lineage>
</organism>
<dbReference type="Gene3D" id="2.40.50.140">
    <property type="entry name" value="Nucleic acid-binding proteins"/>
    <property type="match status" value="1"/>
</dbReference>
<dbReference type="InterPro" id="IPR032042">
    <property type="entry name" value="POT1PC"/>
</dbReference>
<reference evidence="9 10" key="2">
    <citation type="submission" date="2018-11" db="EMBL/GenBank/DDBJ databases">
        <authorList>
            <consortium name="Pathogen Informatics"/>
        </authorList>
    </citation>
    <scope>NUCLEOTIDE SEQUENCE [LARGE SCALE GENOMIC DNA]</scope>
</reference>
<evidence type="ECO:0000313" key="11">
    <source>
        <dbReference type="WBParaSite" id="OFLC_0001068501-mRNA-1"/>
    </source>
</evidence>
<evidence type="ECO:0000256" key="6">
    <source>
        <dbReference type="ARBA" id="ARBA00023125"/>
    </source>
</evidence>
<keyword evidence="5" id="KW-0779">Telomere</keyword>
<evidence type="ECO:0000259" key="8">
    <source>
        <dbReference type="Pfam" id="PF16686"/>
    </source>
</evidence>
<evidence type="ECO:0000313" key="9">
    <source>
        <dbReference type="EMBL" id="VDO70499.1"/>
    </source>
</evidence>
<reference evidence="11" key="1">
    <citation type="submission" date="2016-06" db="UniProtKB">
        <authorList>
            <consortium name="WormBaseParasite"/>
        </authorList>
    </citation>
    <scope>IDENTIFICATION</scope>
</reference>
<evidence type="ECO:0000256" key="1">
    <source>
        <dbReference type="ARBA" id="ARBA00004123"/>
    </source>
</evidence>
<comment type="similarity">
    <text evidence="3">Belongs to the telombin family.</text>
</comment>
<dbReference type="Pfam" id="PF16686">
    <property type="entry name" value="POT1PC"/>
    <property type="match status" value="1"/>
</dbReference>
<proteinExistence type="inferred from homology"/>
<dbReference type="InterPro" id="IPR012340">
    <property type="entry name" value="NA-bd_OB-fold"/>
</dbReference>
<dbReference type="GO" id="GO:0000781">
    <property type="term" value="C:chromosome, telomeric region"/>
    <property type="evidence" value="ECO:0007669"/>
    <property type="project" value="UniProtKB-SubCell"/>
</dbReference>
<accession>A0A183HT73</accession>
<evidence type="ECO:0000256" key="2">
    <source>
        <dbReference type="ARBA" id="ARBA00004574"/>
    </source>
</evidence>
<dbReference type="GO" id="GO:0043047">
    <property type="term" value="F:single-stranded telomeric DNA binding"/>
    <property type="evidence" value="ECO:0007669"/>
    <property type="project" value="InterPro"/>
</dbReference>
<keyword evidence="10" id="KW-1185">Reference proteome</keyword>
<evidence type="ECO:0000256" key="4">
    <source>
        <dbReference type="ARBA" id="ARBA00022454"/>
    </source>
</evidence>
<feature type="domain" description="Protection of telomeres protein 1 ssDNA-binding" evidence="8">
    <location>
        <begin position="73"/>
        <end position="115"/>
    </location>
</feature>
<dbReference type="AlphaFoldDB" id="A0A183HT73"/>
<evidence type="ECO:0000313" key="10">
    <source>
        <dbReference type="Proteomes" id="UP000267606"/>
    </source>
</evidence>
<evidence type="ECO:0000256" key="5">
    <source>
        <dbReference type="ARBA" id="ARBA00022895"/>
    </source>
</evidence>
<evidence type="ECO:0000256" key="3">
    <source>
        <dbReference type="ARBA" id="ARBA00008442"/>
    </source>
</evidence>
<sequence length="142" mass="16414">MIMNLNNITSLRNLFKIDEPMIIEDLPTTSGDPGISGVQLIATTSMSSVNQTVTYANKEEINEILKNANIRRLNELFPRHYNDICVQAIALFIGDRNNVILRCWDTTSPPKYFHYFMNFIQKYKNFLDIKCIMCINDIAFAR</sequence>
<keyword evidence="6" id="KW-0238">DNA-binding</keyword>
<dbReference type="WBParaSite" id="OFLC_0001068501-mRNA-1">
    <property type="protein sequence ID" value="OFLC_0001068501-mRNA-1"/>
    <property type="gene ID" value="OFLC_0001068501"/>
</dbReference>
<comment type="subcellular location">
    <subcellularLocation>
        <location evidence="2">Chromosome</location>
        <location evidence="2">Telomere</location>
    </subcellularLocation>
    <subcellularLocation>
        <location evidence="1">Nucleus</location>
    </subcellularLocation>
</comment>
<dbReference type="EMBL" id="UZAJ01014510">
    <property type="protein sequence ID" value="VDO70499.1"/>
    <property type="molecule type" value="Genomic_DNA"/>
</dbReference>
<protein>
    <submittedName>
        <fullName evidence="11">POT1PC domain-containing protein</fullName>
    </submittedName>
</protein>
<name>A0A183HT73_9BILA</name>
<keyword evidence="4" id="KW-0158">Chromosome</keyword>
<evidence type="ECO:0000256" key="7">
    <source>
        <dbReference type="ARBA" id="ARBA00023242"/>
    </source>
</evidence>
<dbReference type="SUPFAM" id="SSF50249">
    <property type="entry name" value="Nucleic acid-binding proteins"/>
    <property type="match status" value="1"/>
</dbReference>
<dbReference type="Proteomes" id="UP000267606">
    <property type="component" value="Unassembled WGS sequence"/>
</dbReference>